<accession>A0AAD3XY61</accession>
<evidence type="ECO:0000256" key="8">
    <source>
        <dbReference type="ARBA" id="ARBA00023065"/>
    </source>
</evidence>
<dbReference type="GO" id="GO:0012505">
    <property type="term" value="C:endomembrane system"/>
    <property type="evidence" value="ECO:0007669"/>
    <property type="project" value="UniProtKB-SubCell"/>
</dbReference>
<feature type="transmembrane region" description="Helical" evidence="10">
    <location>
        <begin position="81"/>
        <end position="104"/>
    </location>
</feature>
<evidence type="ECO:0000256" key="3">
    <source>
        <dbReference type="ARBA" id="ARBA00022448"/>
    </source>
</evidence>
<dbReference type="Pfam" id="PF03030">
    <property type="entry name" value="H_PPase"/>
    <property type="match status" value="1"/>
</dbReference>
<evidence type="ECO:0000313" key="11">
    <source>
        <dbReference type="EMBL" id="GMH20580.1"/>
    </source>
</evidence>
<keyword evidence="8" id="KW-0406">Ion transport</keyword>
<dbReference type="AlphaFoldDB" id="A0AAD3XY61"/>
<dbReference type="PANTHER" id="PTHR31998">
    <property type="entry name" value="K(+)-INSENSITIVE PYROPHOSPHATE-ENERGIZED PROTON PUMP"/>
    <property type="match status" value="1"/>
</dbReference>
<comment type="subcellular location">
    <subcellularLocation>
        <location evidence="1">Endomembrane system</location>
        <topology evidence="1">Multi-pass membrane protein</topology>
    </subcellularLocation>
</comment>
<dbReference type="GO" id="GO:0016020">
    <property type="term" value="C:membrane"/>
    <property type="evidence" value="ECO:0007669"/>
    <property type="project" value="InterPro"/>
</dbReference>
<reference evidence="11" key="1">
    <citation type="submission" date="2023-05" db="EMBL/GenBank/DDBJ databases">
        <title>Nepenthes gracilis genome sequencing.</title>
        <authorList>
            <person name="Fukushima K."/>
        </authorList>
    </citation>
    <scope>NUCLEOTIDE SEQUENCE</scope>
    <source>
        <strain evidence="11">SING2019-196</strain>
    </source>
</reference>
<feature type="transmembrane region" description="Helical" evidence="10">
    <location>
        <begin position="152"/>
        <end position="171"/>
    </location>
</feature>
<dbReference type="InterPro" id="IPR004131">
    <property type="entry name" value="PPase-energised_H-pump"/>
</dbReference>
<keyword evidence="3" id="KW-0813">Transport</keyword>
<protein>
    <recommendedName>
        <fullName evidence="2">H(+)-exporting diphosphatase</fullName>
        <ecNumber evidence="2">7.1.3.1</ecNumber>
    </recommendedName>
</protein>
<evidence type="ECO:0000256" key="10">
    <source>
        <dbReference type="SAM" id="Phobius"/>
    </source>
</evidence>
<organism evidence="11 12">
    <name type="scientific">Nepenthes gracilis</name>
    <name type="common">Slender pitcher plant</name>
    <dbReference type="NCBI Taxonomy" id="150966"/>
    <lineage>
        <taxon>Eukaryota</taxon>
        <taxon>Viridiplantae</taxon>
        <taxon>Streptophyta</taxon>
        <taxon>Embryophyta</taxon>
        <taxon>Tracheophyta</taxon>
        <taxon>Spermatophyta</taxon>
        <taxon>Magnoliopsida</taxon>
        <taxon>eudicotyledons</taxon>
        <taxon>Gunneridae</taxon>
        <taxon>Pentapetalae</taxon>
        <taxon>Caryophyllales</taxon>
        <taxon>Nepenthaceae</taxon>
        <taxon>Nepenthes</taxon>
    </lineage>
</organism>
<keyword evidence="6" id="KW-1278">Translocase</keyword>
<evidence type="ECO:0000256" key="2">
    <source>
        <dbReference type="ARBA" id="ARBA00013242"/>
    </source>
</evidence>
<gene>
    <name evidence="11" type="ORF">Nepgr_022421</name>
</gene>
<name>A0AAD3XY61_NEPGR</name>
<feature type="transmembrane region" description="Helical" evidence="10">
    <location>
        <begin position="211"/>
        <end position="231"/>
    </location>
</feature>
<sequence>MYPLLISSVGLLVCLLTTLFATDFFKIKSIEEIEPTLKKQLIISIALMTIGITIVTWFSIPPSFTIFNFGTQKVIKNCFTFALIYGVALAALDMFSTIATGLAINAYGPINDNASSIAEIARTSHKIYEITDDIDSVGNITAAIRKGFSIDFAALVSLALFGAFSVASAALKMVEKVCKQFDTIKGLMEGSAKPDNSTCIKISTNASFIEMIALGILVMMTPLVVGILFGIDTLSSVLVGSLISGVRVIPTKW</sequence>
<keyword evidence="4 10" id="KW-0812">Transmembrane</keyword>
<proteinExistence type="predicted"/>
<feature type="transmembrane region" description="Helical" evidence="10">
    <location>
        <begin position="41"/>
        <end position="60"/>
    </location>
</feature>
<dbReference type="Proteomes" id="UP001279734">
    <property type="component" value="Unassembled WGS sequence"/>
</dbReference>
<dbReference type="EC" id="7.1.3.1" evidence="2"/>
<keyword evidence="5" id="KW-0460">Magnesium</keyword>
<keyword evidence="9 10" id="KW-0472">Membrane</keyword>
<evidence type="ECO:0000256" key="4">
    <source>
        <dbReference type="ARBA" id="ARBA00022692"/>
    </source>
</evidence>
<dbReference type="GO" id="GO:0004427">
    <property type="term" value="F:inorganic diphosphate phosphatase activity"/>
    <property type="evidence" value="ECO:0007669"/>
    <property type="project" value="InterPro"/>
</dbReference>
<dbReference type="EMBL" id="BSYO01000022">
    <property type="protein sequence ID" value="GMH20580.1"/>
    <property type="molecule type" value="Genomic_DNA"/>
</dbReference>
<keyword evidence="12" id="KW-1185">Reference proteome</keyword>
<evidence type="ECO:0000313" key="12">
    <source>
        <dbReference type="Proteomes" id="UP001279734"/>
    </source>
</evidence>
<evidence type="ECO:0000256" key="6">
    <source>
        <dbReference type="ARBA" id="ARBA00022967"/>
    </source>
</evidence>
<evidence type="ECO:0000256" key="9">
    <source>
        <dbReference type="ARBA" id="ARBA00023136"/>
    </source>
</evidence>
<dbReference type="GO" id="GO:0009678">
    <property type="term" value="F:diphosphate hydrolysis-driven proton transmembrane transporter activity"/>
    <property type="evidence" value="ECO:0007669"/>
    <property type="project" value="UniProtKB-EC"/>
</dbReference>
<evidence type="ECO:0000256" key="1">
    <source>
        <dbReference type="ARBA" id="ARBA00004127"/>
    </source>
</evidence>
<evidence type="ECO:0000256" key="5">
    <source>
        <dbReference type="ARBA" id="ARBA00022842"/>
    </source>
</evidence>
<evidence type="ECO:0000256" key="7">
    <source>
        <dbReference type="ARBA" id="ARBA00022989"/>
    </source>
</evidence>
<keyword evidence="7 10" id="KW-1133">Transmembrane helix</keyword>
<comment type="caution">
    <text evidence="11">The sequence shown here is derived from an EMBL/GenBank/DDBJ whole genome shotgun (WGS) entry which is preliminary data.</text>
</comment>